<gene>
    <name evidence="3" type="ORF">CZ674_01375</name>
</gene>
<dbReference type="PANTHER" id="PTHR43022">
    <property type="entry name" value="PROTEIN SMF"/>
    <property type="match status" value="1"/>
</dbReference>
<dbReference type="PANTHER" id="PTHR43022:SF1">
    <property type="entry name" value="PROTEIN SMF"/>
    <property type="match status" value="1"/>
</dbReference>
<dbReference type="InterPro" id="IPR003488">
    <property type="entry name" value="DprA"/>
</dbReference>
<evidence type="ECO:0000313" key="3">
    <source>
        <dbReference type="EMBL" id="SJM48181.1"/>
    </source>
</evidence>
<proteinExistence type="inferred from homology"/>
<dbReference type="GO" id="GO:0009294">
    <property type="term" value="P:DNA-mediated transformation"/>
    <property type="evidence" value="ECO:0007669"/>
    <property type="project" value="InterPro"/>
</dbReference>
<accession>A0A1R4EX58</accession>
<sequence>MVSEVPSGTAPTRWRFLQRNRIIAALAAGTVVVEAATRSGSINTAMSASDLGRSLGAVPGPVTSHANAGCHRIIREMGGDIIESGDDLLRLVGAGDSAS</sequence>
<evidence type="ECO:0000259" key="2">
    <source>
        <dbReference type="Pfam" id="PF02481"/>
    </source>
</evidence>
<evidence type="ECO:0000313" key="4">
    <source>
        <dbReference type="Proteomes" id="UP000195787"/>
    </source>
</evidence>
<dbReference type="InterPro" id="IPR057666">
    <property type="entry name" value="DrpA_SLOG"/>
</dbReference>
<dbReference type="AlphaFoldDB" id="A0A1R4EX58"/>
<name>A0A1R4EX58_9MICO</name>
<comment type="similarity">
    <text evidence="1">Belongs to the DprA/Smf family.</text>
</comment>
<organism evidence="3 4">
    <name type="scientific">Agrococcus casei LMG 22410</name>
    <dbReference type="NCBI Taxonomy" id="1255656"/>
    <lineage>
        <taxon>Bacteria</taxon>
        <taxon>Bacillati</taxon>
        <taxon>Actinomycetota</taxon>
        <taxon>Actinomycetes</taxon>
        <taxon>Micrococcales</taxon>
        <taxon>Microbacteriaceae</taxon>
        <taxon>Agrococcus</taxon>
    </lineage>
</organism>
<reference evidence="3 4" key="1">
    <citation type="submission" date="2017-02" db="EMBL/GenBank/DDBJ databases">
        <authorList>
            <person name="Peterson S.W."/>
        </authorList>
    </citation>
    <scope>NUCLEOTIDE SEQUENCE [LARGE SCALE GENOMIC DNA]</scope>
    <source>
        <strain evidence="3 4">LMG 22410</strain>
    </source>
</reference>
<keyword evidence="4" id="KW-1185">Reference proteome</keyword>
<dbReference type="Proteomes" id="UP000195787">
    <property type="component" value="Unassembled WGS sequence"/>
</dbReference>
<dbReference type="EMBL" id="FUHU01000006">
    <property type="protein sequence ID" value="SJM48181.1"/>
    <property type="molecule type" value="Genomic_DNA"/>
</dbReference>
<dbReference type="Gene3D" id="3.40.50.450">
    <property type="match status" value="1"/>
</dbReference>
<feature type="domain" description="Smf/DprA SLOG" evidence="2">
    <location>
        <begin position="1"/>
        <end position="91"/>
    </location>
</feature>
<dbReference type="Pfam" id="PF02481">
    <property type="entry name" value="DNA_processg_A"/>
    <property type="match status" value="1"/>
</dbReference>
<dbReference type="SUPFAM" id="SSF102405">
    <property type="entry name" value="MCP/YpsA-like"/>
    <property type="match status" value="1"/>
</dbReference>
<protein>
    <submittedName>
        <fullName evidence="3">Rossmann fold nucleotide-binding protein Smf possibly involved in DNA uptake</fullName>
    </submittedName>
</protein>
<evidence type="ECO:0000256" key="1">
    <source>
        <dbReference type="ARBA" id="ARBA00006525"/>
    </source>
</evidence>